<dbReference type="Proteomes" id="UP001434883">
    <property type="component" value="Unassembled WGS sequence"/>
</dbReference>
<dbReference type="EMBL" id="JAHRIN010005607">
    <property type="protein sequence ID" value="MEQ2193122.1"/>
    <property type="molecule type" value="Genomic_DNA"/>
</dbReference>
<reference evidence="2 3" key="1">
    <citation type="submission" date="2021-06" db="EMBL/GenBank/DDBJ databases">
        <authorList>
            <person name="Palmer J.M."/>
        </authorList>
    </citation>
    <scope>NUCLEOTIDE SEQUENCE [LARGE SCALE GENOMIC DNA]</scope>
    <source>
        <strain evidence="2 3">XC_2019</strain>
        <tissue evidence="2">Muscle</tissue>
    </source>
</reference>
<comment type="caution">
    <text evidence="2">The sequence shown here is derived from an EMBL/GenBank/DDBJ whole genome shotgun (WGS) entry which is preliminary data.</text>
</comment>
<keyword evidence="1" id="KW-0472">Membrane</keyword>
<proteinExistence type="predicted"/>
<gene>
    <name evidence="2" type="ORF">XENOCAPTIV_024206</name>
</gene>
<evidence type="ECO:0000313" key="3">
    <source>
        <dbReference type="Proteomes" id="UP001434883"/>
    </source>
</evidence>
<feature type="transmembrane region" description="Helical" evidence="1">
    <location>
        <begin position="29"/>
        <end position="46"/>
    </location>
</feature>
<keyword evidence="1" id="KW-1133">Transmembrane helix</keyword>
<keyword evidence="3" id="KW-1185">Reference proteome</keyword>
<keyword evidence="1" id="KW-0812">Transmembrane</keyword>
<name>A0ABV0QCA2_9TELE</name>
<sequence length="122" mass="13347">GRLGVSAESAAPATRSRIKRKMTSTRVRVLNPALSFAMDLNTVLLSDQKVDSFSGIFSSSFISMSIFTATAAAVSSNLRMAVCFKGDTRDFPIKNKQWASPLPFMKICQHAIPSLPRVCKMM</sequence>
<accession>A0ABV0QCA2</accession>
<feature type="non-terminal residue" evidence="2">
    <location>
        <position position="1"/>
    </location>
</feature>
<protein>
    <submittedName>
        <fullName evidence="2">Uncharacterized protein</fullName>
    </submittedName>
</protein>
<evidence type="ECO:0000313" key="2">
    <source>
        <dbReference type="EMBL" id="MEQ2193122.1"/>
    </source>
</evidence>
<feature type="transmembrane region" description="Helical" evidence="1">
    <location>
        <begin position="52"/>
        <end position="74"/>
    </location>
</feature>
<organism evidence="2 3">
    <name type="scientific">Xenoophorus captivus</name>
    <dbReference type="NCBI Taxonomy" id="1517983"/>
    <lineage>
        <taxon>Eukaryota</taxon>
        <taxon>Metazoa</taxon>
        <taxon>Chordata</taxon>
        <taxon>Craniata</taxon>
        <taxon>Vertebrata</taxon>
        <taxon>Euteleostomi</taxon>
        <taxon>Actinopterygii</taxon>
        <taxon>Neopterygii</taxon>
        <taxon>Teleostei</taxon>
        <taxon>Neoteleostei</taxon>
        <taxon>Acanthomorphata</taxon>
        <taxon>Ovalentaria</taxon>
        <taxon>Atherinomorphae</taxon>
        <taxon>Cyprinodontiformes</taxon>
        <taxon>Goodeidae</taxon>
        <taxon>Xenoophorus</taxon>
    </lineage>
</organism>
<evidence type="ECO:0000256" key="1">
    <source>
        <dbReference type="SAM" id="Phobius"/>
    </source>
</evidence>